<dbReference type="InterPro" id="IPR033133">
    <property type="entry name" value="PUM-HD"/>
</dbReference>
<feature type="region of interest" description="Disordered" evidence="8">
    <location>
        <begin position="130"/>
        <end position="149"/>
    </location>
</feature>
<dbReference type="GO" id="GO:0006417">
    <property type="term" value="P:regulation of translation"/>
    <property type="evidence" value="ECO:0007669"/>
    <property type="project" value="UniProtKB-KW"/>
</dbReference>
<dbReference type="InterPro" id="IPR001313">
    <property type="entry name" value="Pumilio_RNA-bd_rpt"/>
</dbReference>
<dbReference type="CDD" id="cd07920">
    <property type="entry name" value="Pumilio"/>
    <property type="match status" value="1"/>
</dbReference>
<organism evidence="10 11">
    <name type="scientific">Dioscorea zingiberensis</name>
    <dbReference type="NCBI Taxonomy" id="325984"/>
    <lineage>
        <taxon>Eukaryota</taxon>
        <taxon>Viridiplantae</taxon>
        <taxon>Streptophyta</taxon>
        <taxon>Embryophyta</taxon>
        <taxon>Tracheophyta</taxon>
        <taxon>Spermatophyta</taxon>
        <taxon>Magnoliopsida</taxon>
        <taxon>Liliopsida</taxon>
        <taxon>Dioscoreales</taxon>
        <taxon>Dioscoreaceae</taxon>
        <taxon>Dioscorea</taxon>
    </lineage>
</organism>
<dbReference type="EMBL" id="JAGGNH010000006">
    <property type="protein sequence ID" value="KAJ0969969.1"/>
    <property type="molecule type" value="Genomic_DNA"/>
</dbReference>
<proteinExistence type="predicted"/>
<comment type="function">
    <text evidence="6">Sequence-specific RNA-binding protein that regulates translation and mRNA stability by binding the 3'-UTR of target mRNAs. Binds the APUM-binding elements (APBEs) in the 3'-UTR mRNA sequence of CLV1, PNH, WUS and FAS2.</text>
</comment>
<feature type="repeat" description="Pumilio" evidence="7">
    <location>
        <begin position="147"/>
        <end position="182"/>
    </location>
</feature>
<keyword evidence="4" id="KW-0810">Translation regulation</keyword>
<dbReference type="SUPFAM" id="SSF48371">
    <property type="entry name" value="ARM repeat"/>
    <property type="match status" value="1"/>
</dbReference>
<evidence type="ECO:0000256" key="5">
    <source>
        <dbReference type="ARBA" id="ARBA00022884"/>
    </source>
</evidence>
<gene>
    <name evidence="10" type="ORF">J5N97_022846</name>
</gene>
<comment type="caution">
    <text evidence="10">The sequence shown here is derived from an EMBL/GenBank/DDBJ whole genome shotgun (WGS) entry which is preliminary data.</text>
</comment>
<feature type="repeat" description="Pumilio" evidence="7">
    <location>
        <begin position="291"/>
        <end position="327"/>
    </location>
</feature>
<feature type="repeat" description="Pumilio" evidence="7">
    <location>
        <begin position="255"/>
        <end position="290"/>
    </location>
</feature>
<dbReference type="PROSITE" id="PS50303">
    <property type="entry name" value="PUM_HD"/>
    <property type="match status" value="1"/>
</dbReference>
<dbReference type="GO" id="GO:0003729">
    <property type="term" value="F:mRNA binding"/>
    <property type="evidence" value="ECO:0007669"/>
    <property type="project" value="TreeGrafter"/>
</dbReference>
<dbReference type="InterPro" id="IPR033712">
    <property type="entry name" value="Pumilio_RNA-bd"/>
</dbReference>
<evidence type="ECO:0000256" key="4">
    <source>
        <dbReference type="ARBA" id="ARBA00022845"/>
    </source>
</evidence>
<feature type="repeat" description="Pumilio" evidence="7">
    <location>
        <begin position="183"/>
        <end position="218"/>
    </location>
</feature>
<accession>A0A9D5CBN3</accession>
<dbReference type="PROSITE" id="PS50302">
    <property type="entry name" value="PUM"/>
    <property type="match status" value="8"/>
</dbReference>
<protein>
    <recommendedName>
        <fullName evidence="9">PUM-HD domain-containing protein</fullName>
    </recommendedName>
</protein>
<keyword evidence="3" id="KW-0677">Repeat</keyword>
<keyword evidence="5" id="KW-0694">RNA-binding</keyword>
<evidence type="ECO:0000256" key="3">
    <source>
        <dbReference type="ARBA" id="ARBA00022737"/>
    </source>
</evidence>
<dbReference type="FunFam" id="1.25.10.10:FF:000004">
    <property type="entry name" value="Pumilio homolog 1 isoform 2"/>
    <property type="match status" value="1"/>
</dbReference>
<sequence length="475" mass="53214">MGNLEWQCNLLFPDPVYMPYFQPSPVEAYSGASQYDAMVSRGTAVGGIPDTYDPQKGLMPASYSSDQRPQFIRTGVSNPNPRIGGPGSPTIYGCPPNLGVLMQYPTSPAASPVYQGSPVHGRRNENMRLPFSPGRNAATSAGWPGQRGRGRVEDINADQHGSRFIQQKLETCSVEEKASVFEEVLPHASSLMTDVFGNYVIQKFFEHGNPEQRKQLADQLAGHVLPLSLQMYGCRVIQKALEVIDIDQKTDLVRELDGHVMQCVRDQNGNHVIQKCIECVPTGRIGFIISAFRGQVATLSTHPYGCRVIQRVLEHCTDEMQSQCIIDEILQSAFLLAQDQYGNYVTQHILERGKPHERSQIINKLAGQVVQMSQHKFASNVIEKCLEHGDAAEKELLIEEIVGQTEGNDNLLTMMKDQFANYVVQKILETCSDKQREILLDRIRVHLPALKKYTYGKHIVVRVEQLCDEETHHEI</sequence>
<dbReference type="Gene3D" id="1.25.10.10">
    <property type="entry name" value="Leucine-rich Repeat Variant"/>
    <property type="match status" value="1"/>
</dbReference>
<reference evidence="10" key="2">
    <citation type="journal article" date="2022" name="Hortic Res">
        <title>The genome of Dioscorea zingiberensis sheds light on the biosynthesis, origin and evolution of the medicinally important diosgenin saponins.</title>
        <authorList>
            <person name="Li Y."/>
            <person name="Tan C."/>
            <person name="Li Z."/>
            <person name="Guo J."/>
            <person name="Li S."/>
            <person name="Chen X."/>
            <person name="Wang C."/>
            <person name="Dai X."/>
            <person name="Yang H."/>
            <person name="Song W."/>
            <person name="Hou L."/>
            <person name="Xu J."/>
            <person name="Tong Z."/>
            <person name="Xu A."/>
            <person name="Yuan X."/>
            <person name="Wang W."/>
            <person name="Yang Q."/>
            <person name="Chen L."/>
            <person name="Sun Z."/>
            <person name="Wang K."/>
            <person name="Pan B."/>
            <person name="Chen J."/>
            <person name="Bao Y."/>
            <person name="Liu F."/>
            <person name="Qi X."/>
            <person name="Gang D.R."/>
            <person name="Wen J."/>
            <person name="Li J."/>
        </authorList>
    </citation>
    <scope>NUCLEOTIDE SEQUENCE</scope>
    <source>
        <strain evidence="10">Dzin_1.0</strain>
    </source>
</reference>
<comment type="subcellular location">
    <subcellularLocation>
        <location evidence="1">Cytoplasm</location>
    </subcellularLocation>
</comment>
<reference evidence="10" key="1">
    <citation type="submission" date="2021-03" db="EMBL/GenBank/DDBJ databases">
        <authorList>
            <person name="Li Z."/>
            <person name="Yang C."/>
        </authorList>
    </citation>
    <scope>NUCLEOTIDE SEQUENCE</scope>
    <source>
        <strain evidence="10">Dzin_1.0</strain>
        <tissue evidence="10">Leaf</tissue>
    </source>
</reference>
<feature type="repeat" description="Pumilio" evidence="7">
    <location>
        <begin position="400"/>
        <end position="441"/>
    </location>
</feature>
<dbReference type="InterPro" id="IPR011989">
    <property type="entry name" value="ARM-like"/>
</dbReference>
<keyword evidence="11" id="KW-1185">Reference proteome</keyword>
<dbReference type="Proteomes" id="UP001085076">
    <property type="component" value="Miscellaneous, Linkage group lg06"/>
</dbReference>
<dbReference type="SMART" id="SM00025">
    <property type="entry name" value="Pumilio"/>
    <property type="match status" value="8"/>
</dbReference>
<evidence type="ECO:0000256" key="7">
    <source>
        <dbReference type="PROSITE-ProRule" id="PRU00317"/>
    </source>
</evidence>
<feature type="repeat" description="Pumilio" evidence="7">
    <location>
        <begin position="328"/>
        <end position="363"/>
    </location>
</feature>
<dbReference type="PANTHER" id="PTHR12537">
    <property type="entry name" value="RNA BINDING PROTEIN PUMILIO-RELATED"/>
    <property type="match status" value="1"/>
</dbReference>
<evidence type="ECO:0000256" key="1">
    <source>
        <dbReference type="ARBA" id="ARBA00004496"/>
    </source>
</evidence>
<evidence type="ECO:0000256" key="8">
    <source>
        <dbReference type="SAM" id="MobiDB-lite"/>
    </source>
</evidence>
<feature type="repeat" description="Pumilio" evidence="7">
    <location>
        <begin position="364"/>
        <end position="399"/>
    </location>
</feature>
<dbReference type="GO" id="GO:0005737">
    <property type="term" value="C:cytoplasm"/>
    <property type="evidence" value="ECO:0007669"/>
    <property type="project" value="UniProtKB-SubCell"/>
</dbReference>
<evidence type="ECO:0000256" key="2">
    <source>
        <dbReference type="ARBA" id="ARBA00022490"/>
    </source>
</evidence>
<evidence type="ECO:0000259" key="9">
    <source>
        <dbReference type="PROSITE" id="PS50303"/>
    </source>
</evidence>
<dbReference type="PANTHER" id="PTHR12537:SF119">
    <property type="entry name" value="PUMILIO HOMOLOG 6, CHLOROPLASTIC"/>
    <property type="match status" value="1"/>
</dbReference>
<dbReference type="InterPro" id="IPR016024">
    <property type="entry name" value="ARM-type_fold"/>
</dbReference>
<dbReference type="Pfam" id="PF00806">
    <property type="entry name" value="PUF"/>
    <property type="match status" value="8"/>
</dbReference>
<evidence type="ECO:0000313" key="11">
    <source>
        <dbReference type="Proteomes" id="UP001085076"/>
    </source>
</evidence>
<evidence type="ECO:0000313" key="10">
    <source>
        <dbReference type="EMBL" id="KAJ0969969.1"/>
    </source>
</evidence>
<feature type="repeat" description="Pumilio" evidence="7">
    <location>
        <begin position="219"/>
        <end position="254"/>
    </location>
</feature>
<dbReference type="OrthoDB" id="668540at2759"/>
<evidence type="ECO:0000256" key="6">
    <source>
        <dbReference type="ARBA" id="ARBA00055193"/>
    </source>
</evidence>
<feature type="domain" description="PUM-HD" evidence="9">
    <location>
        <begin position="122"/>
        <end position="467"/>
    </location>
</feature>
<dbReference type="AlphaFoldDB" id="A0A9D5CBN3"/>
<name>A0A9D5CBN3_9LILI</name>
<keyword evidence="2" id="KW-0963">Cytoplasm</keyword>